<protein>
    <submittedName>
        <fullName evidence="4">Collagen alpha-2(I) chain</fullName>
    </submittedName>
</protein>
<feature type="region of interest" description="Disordered" evidence="3">
    <location>
        <begin position="253"/>
        <end position="313"/>
    </location>
</feature>
<accession>A0A4U5UX42</accession>
<dbReference type="GO" id="GO:0030198">
    <property type="term" value="P:extracellular matrix organization"/>
    <property type="evidence" value="ECO:0007669"/>
    <property type="project" value="TreeGrafter"/>
</dbReference>
<dbReference type="InterPro" id="IPR050149">
    <property type="entry name" value="Collagen_superfamily"/>
</dbReference>
<dbReference type="PANTHER" id="PTHR24023:SF1082">
    <property type="entry name" value="COLLAGEN TRIPLE HELIX REPEAT"/>
    <property type="match status" value="1"/>
</dbReference>
<reference evidence="4 5" key="1">
    <citation type="submission" date="2019-01" db="EMBL/GenBank/DDBJ databases">
        <title>Genome Assembly of Collichthys lucidus.</title>
        <authorList>
            <person name="Cai M."/>
            <person name="Xiao S."/>
        </authorList>
    </citation>
    <scope>NUCLEOTIDE SEQUENCE [LARGE SCALE GENOMIC DNA]</scope>
    <source>
        <strain evidence="4">JT15FE1705JMU</strain>
        <tissue evidence="4">Muscle</tissue>
    </source>
</reference>
<dbReference type="EMBL" id="CM014089">
    <property type="protein sequence ID" value="TKS79896.1"/>
    <property type="molecule type" value="Genomic_DNA"/>
</dbReference>
<dbReference type="GO" id="GO:0030020">
    <property type="term" value="F:extracellular matrix structural constituent conferring tensile strength"/>
    <property type="evidence" value="ECO:0007669"/>
    <property type="project" value="TreeGrafter"/>
</dbReference>
<dbReference type="STRING" id="240159.A0A4U5UX42"/>
<dbReference type="GO" id="GO:0005615">
    <property type="term" value="C:extracellular space"/>
    <property type="evidence" value="ECO:0007669"/>
    <property type="project" value="TreeGrafter"/>
</dbReference>
<sequence length="366" mass="40042">MKGYLERKAGGEQRDYLAQKGPKETVATLEQVASLVCQEWMAVTEQEVDQESLVFLVRMVSTGDRDYLDLKGLKENLGMVLFSKDLPGSVVEKENMVDQGKKVFLDYVDQKAKVVLQDFLVEKDIQDLRVTKEIQVSLVHSSYLMELMPEVLKVTVGILEYLDSQRNLVCLVHEGSLVPKATRESQEGIITLKPIHHLDQKVLKDTLALKVPEAFQVLQITTVSQVPQGTLVTQDPGDLVETKVAEELKGFQGIPGLKGQKGQKGDSFVAGVKGAKGNQGVPGPSGPPGATGRPGQDGPSGPAGDPGPPGPQALVFQALRGHLDLEEMKATLDNQDFLDDQANQEFQVHQEETVLMDFRDHQAPKA</sequence>
<evidence type="ECO:0000313" key="4">
    <source>
        <dbReference type="EMBL" id="TKS79896.1"/>
    </source>
</evidence>
<keyword evidence="5" id="KW-1185">Reference proteome</keyword>
<name>A0A4U5UX42_COLLU</name>
<evidence type="ECO:0000256" key="3">
    <source>
        <dbReference type="SAM" id="MobiDB-lite"/>
    </source>
</evidence>
<gene>
    <name evidence="4" type="ORF">D9C73_013873</name>
</gene>
<evidence type="ECO:0000313" key="5">
    <source>
        <dbReference type="Proteomes" id="UP000298787"/>
    </source>
</evidence>
<dbReference type="Proteomes" id="UP000298787">
    <property type="component" value="Chromosome 12"/>
</dbReference>
<dbReference type="AlphaFoldDB" id="A0A4U5UX42"/>
<proteinExistence type="predicted"/>
<organism evidence="4 5">
    <name type="scientific">Collichthys lucidus</name>
    <name type="common">Big head croaker</name>
    <name type="synonym">Sciaena lucida</name>
    <dbReference type="NCBI Taxonomy" id="240159"/>
    <lineage>
        <taxon>Eukaryota</taxon>
        <taxon>Metazoa</taxon>
        <taxon>Chordata</taxon>
        <taxon>Craniata</taxon>
        <taxon>Vertebrata</taxon>
        <taxon>Euteleostomi</taxon>
        <taxon>Actinopterygii</taxon>
        <taxon>Neopterygii</taxon>
        <taxon>Teleostei</taxon>
        <taxon>Neoteleostei</taxon>
        <taxon>Acanthomorphata</taxon>
        <taxon>Eupercaria</taxon>
        <taxon>Sciaenidae</taxon>
        <taxon>Collichthys</taxon>
    </lineage>
</organism>
<keyword evidence="4" id="KW-0176">Collagen</keyword>
<dbReference type="PANTHER" id="PTHR24023">
    <property type="entry name" value="COLLAGEN ALPHA"/>
    <property type="match status" value="1"/>
</dbReference>
<evidence type="ECO:0000256" key="1">
    <source>
        <dbReference type="ARBA" id="ARBA00004498"/>
    </source>
</evidence>
<keyword evidence="2" id="KW-0272">Extracellular matrix</keyword>
<dbReference type="GO" id="GO:0005581">
    <property type="term" value="C:collagen trimer"/>
    <property type="evidence" value="ECO:0007669"/>
    <property type="project" value="UniProtKB-KW"/>
</dbReference>
<feature type="compositionally biased region" description="Low complexity" evidence="3">
    <location>
        <begin position="294"/>
        <end position="303"/>
    </location>
</feature>
<comment type="subcellular location">
    <subcellularLocation>
        <location evidence="1">Secreted</location>
        <location evidence="1">Extracellular space</location>
        <location evidence="1">Extracellular matrix</location>
    </subcellularLocation>
</comment>
<keyword evidence="2" id="KW-0964">Secreted</keyword>
<dbReference type="InterPro" id="IPR008160">
    <property type="entry name" value="Collagen"/>
</dbReference>
<dbReference type="GO" id="GO:0031012">
    <property type="term" value="C:extracellular matrix"/>
    <property type="evidence" value="ECO:0007669"/>
    <property type="project" value="TreeGrafter"/>
</dbReference>
<dbReference type="Pfam" id="PF01391">
    <property type="entry name" value="Collagen"/>
    <property type="match status" value="1"/>
</dbReference>
<evidence type="ECO:0000256" key="2">
    <source>
        <dbReference type="ARBA" id="ARBA00022530"/>
    </source>
</evidence>